<reference evidence="3" key="1">
    <citation type="submission" date="2021-02" db="EMBL/GenBank/DDBJ databases">
        <authorList>
            <person name="Palmer J.M."/>
        </authorList>
    </citation>
    <scope>NUCLEOTIDE SEQUENCE</scope>
    <source>
        <strain evidence="3">SCRP734</strain>
    </source>
</reference>
<name>A0A8T1VU92_9STRA</name>
<feature type="region of interest" description="Disordered" evidence="2">
    <location>
        <begin position="1"/>
        <end position="57"/>
    </location>
</feature>
<feature type="compositionally biased region" description="Polar residues" evidence="2">
    <location>
        <begin position="395"/>
        <end position="407"/>
    </location>
</feature>
<keyword evidence="4" id="KW-1185">Reference proteome</keyword>
<dbReference type="Proteomes" id="UP000694044">
    <property type="component" value="Unassembled WGS sequence"/>
</dbReference>
<dbReference type="AlphaFoldDB" id="A0A8T1VU92"/>
<sequence>MFNAMAPPQTSTMGLTEPGAVATTSSESRAVAPSLRSVAPSQAEESPYTDGPPSSRTATVVNSQLSVRQYFMVDLVCCSGLTKCSLVLHMVTPAHRPTPQLANIEGIVLHGLLMDAADENSERLSAVFGSHFAEVTRCLMQLILSSPRRVLRDLAQELGRLQTQLKSAEAAQKIVERKAATVFMELETVELRLVRTCTENDDLKRTLEASETARITSDNQVMQMQASSVTGSSTRGIWHQAQSVLQPYLDYKGDATADRAQRALLRSMKFTVKKTLQTNQYLQQFVDDRDLDADTLLLLSRGCCIGEFDVDLLGLHPVATEIVQDLVREINSTMSAKAQALELARQVHHLRDTSSRDPAISISPPMPRTASSSSHGKRSRAVAEHPDSPRKAKRVSTSQDPSESSAPTKYRVQPKRRIQSSLRSTPKPTSVTLPKLVKVSAPRSRSASPIASAPSRLSIPLSHAPTLDFSSPASGQAADLDSEALSLPLLLERLVDPSFRLLFELVTPRRVLLVTFVASDLVVVWVAEAQPRSFDSTRSWARWSFEPSL</sequence>
<protein>
    <submittedName>
        <fullName evidence="3">Uncharacterized protein</fullName>
    </submittedName>
</protein>
<accession>A0A8T1VU92</accession>
<feature type="compositionally biased region" description="Polar residues" evidence="2">
    <location>
        <begin position="419"/>
        <end position="432"/>
    </location>
</feature>
<feature type="coiled-coil region" evidence="1">
    <location>
        <begin position="151"/>
        <end position="178"/>
    </location>
</feature>
<evidence type="ECO:0000256" key="2">
    <source>
        <dbReference type="SAM" id="MobiDB-lite"/>
    </source>
</evidence>
<keyword evidence="1" id="KW-0175">Coiled coil</keyword>
<proteinExistence type="predicted"/>
<gene>
    <name evidence="3" type="ORF">PHYPSEUDO_003613</name>
</gene>
<organism evidence="3 4">
    <name type="scientific">Phytophthora pseudosyringae</name>
    <dbReference type="NCBI Taxonomy" id="221518"/>
    <lineage>
        <taxon>Eukaryota</taxon>
        <taxon>Sar</taxon>
        <taxon>Stramenopiles</taxon>
        <taxon>Oomycota</taxon>
        <taxon>Peronosporomycetes</taxon>
        <taxon>Peronosporales</taxon>
        <taxon>Peronosporaceae</taxon>
        <taxon>Phytophthora</taxon>
    </lineage>
</organism>
<feature type="region of interest" description="Disordered" evidence="2">
    <location>
        <begin position="349"/>
        <end position="435"/>
    </location>
</feature>
<evidence type="ECO:0000256" key="1">
    <source>
        <dbReference type="SAM" id="Coils"/>
    </source>
</evidence>
<feature type="compositionally biased region" description="Basic and acidic residues" evidence="2">
    <location>
        <begin position="381"/>
        <end position="390"/>
    </location>
</feature>
<evidence type="ECO:0000313" key="3">
    <source>
        <dbReference type="EMBL" id="KAG7383520.1"/>
    </source>
</evidence>
<dbReference type="EMBL" id="JAGDFM010000175">
    <property type="protein sequence ID" value="KAG7383520.1"/>
    <property type="molecule type" value="Genomic_DNA"/>
</dbReference>
<dbReference type="OrthoDB" id="129269at2759"/>
<comment type="caution">
    <text evidence="3">The sequence shown here is derived from an EMBL/GenBank/DDBJ whole genome shotgun (WGS) entry which is preliminary data.</text>
</comment>
<evidence type="ECO:0000313" key="4">
    <source>
        <dbReference type="Proteomes" id="UP000694044"/>
    </source>
</evidence>